<protein>
    <submittedName>
        <fullName evidence="4">Arylsulfatase A</fullName>
    </submittedName>
</protein>
<evidence type="ECO:0000313" key="4">
    <source>
        <dbReference type="EMBL" id="SFZ93599.1"/>
    </source>
</evidence>
<accession>A0A1K2IMJ9</accession>
<keyword evidence="5" id="KW-1185">Reference proteome</keyword>
<dbReference type="PANTHER" id="PTHR43751:SF1">
    <property type="entry name" value="SULFATASE ATSG-RELATED"/>
    <property type="match status" value="1"/>
</dbReference>
<dbReference type="SUPFAM" id="SSF48371">
    <property type="entry name" value="ARM repeat"/>
    <property type="match status" value="1"/>
</dbReference>
<dbReference type="GO" id="GO:0016787">
    <property type="term" value="F:hydrolase activity"/>
    <property type="evidence" value="ECO:0007669"/>
    <property type="project" value="UniProtKB-KW"/>
</dbReference>
<comment type="similarity">
    <text evidence="1">Belongs to the sulfatase family.</text>
</comment>
<dbReference type="InterPro" id="IPR024607">
    <property type="entry name" value="Sulfatase_CS"/>
</dbReference>
<sequence>MILKRFFYLILATLICSCSERKLETPNILWITSEDNSPLLGCYGDTFATTPNLDNLATKGFLYTHAYANAPVCAPARNTIITGVYANSGGNQYMRSFYNKSSNVKLYPEILKKKGYYLTNNEKEDFNINKNQTQNLWDELGETATYKNRPKGKPFFSIFNIMVSHESSLHTYIPNEELRHKPEDITLPPYHPDTPEMRHDWAQYYDKVEDMDTQVGQILSELQKSGEAENTIIMYYGDHGGVLARSKRYVYETGTRVPFIVYIPEKYKKLYPKEQTGTKEERLISFVDLAPTLLSILNVPIPDFMQGSAFLGEQKTEDPKYAYMFRDRMDERFDMSRAVRDKKFRYIKNYMPYRIYGQHIDYLWRAPSIGSWEDAYNKGECNAIQSAFWEKKPTEELYDTEKDPWEVNNLALNPNYFEVLKRMRQANKQWMLDIKDTGLIPEGILSNLTKDIAAYDYMRNENVNIENIIDAANFATSATKNDLEPLIELLSSQNESIRYWGATGILILGNDANKALNALKLASKDGSGDVAAVAIEALYGLGAKNDARKELIRVIQDPNEMVRTHALNVVDVVNENTPEIKSIVVNLLKSGKDISSKERYDLRCANFLVSKWGLNI</sequence>
<dbReference type="Gene3D" id="3.40.720.10">
    <property type="entry name" value="Alkaline Phosphatase, subunit A"/>
    <property type="match status" value="1"/>
</dbReference>
<dbReference type="Pfam" id="PF00884">
    <property type="entry name" value="Sulfatase"/>
    <property type="match status" value="1"/>
</dbReference>
<dbReference type="Proteomes" id="UP000182544">
    <property type="component" value="Unassembled WGS sequence"/>
</dbReference>
<dbReference type="Gene3D" id="1.25.10.10">
    <property type="entry name" value="Leucine-rich Repeat Variant"/>
    <property type="match status" value="1"/>
</dbReference>
<dbReference type="PROSITE" id="PS00523">
    <property type="entry name" value="SULFATASE_1"/>
    <property type="match status" value="1"/>
</dbReference>
<evidence type="ECO:0000259" key="3">
    <source>
        <dbReference type="Pfam" id="PF00884"/>
    </source>
</evidence>
<dbReference type="OrthoDB" id="9789742at2"/>
<dbReference type="AlphaFoldDB" id="A0A1K2IMJ9"/>
<dbReference type="SUPFAM" id="SSF53649">
    <property type="entry name" value="Alkaline phosphatase-like"/>
    <property type="match status" value="1"/>
</dbReference>
<dbReference type="InterPro" id="IPR011989">
    <property type="entry name" value="ARM-like"/>
</dbReference>
<gene>
    <name evidence="4" type="ORF">SAMN05428642_103225</name>
</gene>
<dbReference type="InterPro" id="IPR000917">
    <property type="entry name" value="Sulfatase_N"/>
</dbReference>
<organism evidence="4 5">
    <name type="scientific">Flaviramulus basaltis</name>
    <dbReference type="NCBI Taxonomy" id="369401"/>
    <lineage>
        <taxon>Bacteria</taxon>
        <taxon>Pseudomonadati</taxon>
        <taxon>Bacteroidota</taxon>
        <taxon>Flavobacteriia</taxon>
        <taxon>Flavobacteriales</taxon>
        <taxon>Flavobacteriaceae</taxon>
        <taxon>Flaviramulus</taxon>
    </lineage>
</organism>
<evidence type="ECO:0000313" key="5">
    <source>
        <dbReference type="Proteomes" id="UP000182544"/>
    </source>
</evidence>
<proteinExistence type="inferred from homology"/>
<dbReference type="InterPro" id="IPR052701">
    <property type="entry name" value="GAG_Ulvan_Degrading_Sulfatases"/>
</dbReference>
<dbReference type="PANTHER" id="PTHR43751">
    <property type="entry name" value="SULFATASE"/>
    <property type="match status" value="1"/>
</dbReference>
<dbReference type="InterPro" id="IPR016024">
    <property type="entry name" value="ARM-type_fold"/>
</dbReference>
<dbReference type="EMBL" id="FPKV01000003">
    <property type="protein sequence ID" value="SFZ93599.1"/>
    <property type="molecule type" value="Genomic_DNA"/>
</dbReference>
<reference evidence="4 5" key="1">
    <citation type="submission" date="2016-10" db="EMBL/GenBank/DDBJ databases">
        <authorList>
            <person name="de Groot N.N."/>
        </authorList>
    </citation>
    <scope>NUCLEOTIDE SEQUENCE [LARGE SCALE GENOMIC DNA]</scope>
    <source>
        <strain evidence="4 5">DSM 18180</strain>
    </source>
</reference>
<dbReference type="InterPro" id="IPR017850">
    <property type="entry name" value="Alkaline_phosphatase_core_sf"/>
</dbReference>
<evidence type="ECO:0000256" key="1">
    <source>
        <dbReference type="ARBA" id="ARBA00008779"/>
    </source>
</evidence>
<name>A0A1K2IMJ9_9FLAO</name>
<dbReference type="CDD" id="cd16027">
    <property type="entry name" value="SGSH"/>
    <property type="match status" value="1"/>
</dbReference>
<dbReference type="RefSeq" id="WP_072402852.1">
    <property type="nucleotide sequence ID" value="NZ_FPKV01000003.1"/>
</dbReference>
<dbReference type="PROSITE" id="PS51257">
    <property type="entry name" value="PROKAR_LIPOPROTEIN"/>
    <property type="match status" value="1"/>
</dbReference>
<keyword evidence="2" id="KW-0378">Hydrolase</keyword>
<dbReference type="STRING" id="369401.SAMN05428642_103225"/>
<feature type="domain" description="Sulfatase N-terminal" evidence="3">
    <location>
        <begin position="26"/>
        <end position="298"/>
    </location>
</feature>
<evidence type="ECO:0000256" key="2">
    <source>
        <dbReference type="ARBA" id="ARBA00022801"/>
    </source>
</evidence>